<evidence type="ECO:0000313" key="2">
    <source>
        <dbReference type="Proteomes" id="UP000779070"/>
    </source>
</evidence>
<protein>
    <recommendedName>
        <fullName evidence="3">Lipoprotein</fullName>
    </recommendedName>
</protein>
<proteinExistence type="predicted"/>
<organism evidence="1 2">
    <name type="scientific">Vibrio neptunius</name>
    <dbReference type="NCBI Taxonomy" id="170651"/>
    <lineage>
        <taxon>Bacteria</taxon>
        <taxon>Pseudomonadati</taxon>
        <taxon>Pseudomonadota</taxon>
        <taxon>Gammaproteobacteria</taxon>
        <taxon>Vibrionales</taxon>
        <taxon>Vibrionaceae</taxon>
        <taxon>Vibrio</taxon>
    </lineage>
</organism>
<keyword evidence="2" id="KW-1185">Reference proteome</keyword>
<dbReference type="Proteomes" id="UP000779070">
    <property type="component" value="Unassembled WGS sequence"/>
</dbReference>
<reference evidence="1 2" key="1">
    <citation type="submission" date="2021-02" db="EMBL/GenBank/DDBJ databases">
        <title>Draft Genome Sequences of 5 Vibrio neptunius Strains Isolated From of Bivalve Hatcheries.</title>
        <authorList>
            <person name="Galvis F."/>
            <person name="Barja J.L."/>
            <person name="Lemos M.L."/>
            <person name="Balado M."/>
        </authorList>
    </citation>
    <scope>NUCLEOTIDE SEQUENCE [LARGE SCALE GENOMIC DNA]</scope>
    <source>
        <strain evidence="1 2">PP-145.98</strain>
    </source>
</reference>
<comment type="caution">
    <text evidence="1">The sequence shown here is derived from an EMBL/GenBank/DDBJ whole genome shotgun (WGS) entry which is preliminary data.</text>
</comment>
<evidence type="ECO:0000313" key="1">
    <source>
        <dbReference type="EMBL" id="MBN3580608.1"/>
    </source>
</evidence>
<dbReference type="EMBL" id="JAFHLB010000061">
    <property type="protein sequence ID" value="MBN3580608.1"/>
    <property type="molecule type" value="Genomic_DNA"/>
</dbReference>
<accession>A0ABS3A8C9</accession>
<gene>
    <name evidence="1" type="ORF">JYA62_23635</name>
</gene>
<sequence>MMENMRLVDQVKVKVECKPKYNTQAEEINGFLKLQPNKAGEVAQRKIFVATNKEEDATVFCRYTTLQPKDTGYYYVVKGSEDDDGTVLYMDEESTSGIVYANRSSLNGEFTAQKTIHSWKITESTKHKTSRLSAFLTGHSPDLFNEALAVARKDQLAISKQNGGKEIFCNSKKSRDGLVVEIITINVNNKELDNA</sequence>
<dbReference type="RefSeq" id="WP_206372255.1">
    <property type="nucleotide sequence ID" value="NZ_CAWPTM010000095.1"/>
</dbReference>
<evidence type="ECO:0008006" key="3">
    <source>
        <dbReference type="Google" id="ProtNLM"/>
    </source>
</evidence>
<name>A0ABS3A8C9_9VIBR</name>